<feature type="domain" description="Glycosyl transferase family 1" evidence="1">
    <location>
        <begin position="190"/>
        <end position="329"/>
    </location>
</feature>
<sequence length="370" mass="42708">MKIAIVGTRGIPNHYSGFEQFAEYFSVYLAQKGHDVYVYNSHNHLYQEKTFKGVNLIHKYDPEYKVGTFGQFIYDYNCIKDSRKHNFDVILQLGYTSSSVWYFMLPKKPVVITNMDGLEWKRSKYSKPVQQFLKFAEKLAAKTSDYLVADSLGIQSFLKKKYNKDSRYIPYGAYPFNSPDDSILKGYNVQKGNYHMIIARFEPENNIDMVLEGVVKSAISTTILVVGNHTTKYGEYLKSKYAPNKNIIFTGGIFNIQYLNNLRYYSDLYFHGHSVGGTNPSLLEAMASKAFILAHNNDFNRAILKDNAYYFANAEEVAKLLTSTKKEDNLLKVENNYNAIIKEFNWDKVNGEYLQFFEECLAKENRAGTR</sequence>
<feature type="domain" description="DUF1972" evidence="2">
    <location>
        <begin position="3"/>
        <end position="173"/>
    </location>
</feature>
<accession>A0ABW8Z161</accession>
<dbReference type="InterPro" id="IPR015393">
    <property type="entry name" value="DUF1972"/>
</dbReference>
<protein>
    <submittedName>
        <fullName evidence="3">DUF1972 domain-containing protein</fullName>
    </submittedName>
</protein>
<evidence type="ECO:0000259" key="1">
    <source>
        <dbReference type="Pfam" id="PF00534"/>
    </source>
</evidence>
<evidence type="ECO:0000313" key="3">
    <source>
        <dbReference type="EMBL" id="MFL9845195.1"/>
    </source>
</evidence>
<proteinExistence type="predicted"/>
<dbReference type="Pfam" id="PF09314">
    <property type="entry name" value="DUF1972"/>
    <property type="match status" value="1"/>
</dbReference>
<dbReference type="PANTHER" id="PTHR12526">
    <property type="entry name" value="GLYCOSYLTRANSFERASE"/>
    <property type="match status" value="1"/>
</dbReference>
<dbReference type="RefSeq" id="WP_408085465.1">
    <property type="nucleotide sequence ID" value="NZ_JBELPZ010000013.1"/>
</dbReference>
<dbReference type="Proteomes" id="UP001629156">
    <property type="component" value="Unassembled WGS sequence"/>
</dbReference>
<name>A0ABW8Z161_9FLAO</name>
<dbReference type="EMBL" id="JBELPZ010000013">
    <property type="protein sequence ID" value="MFL9845195.1"/>
    <property type="molecule type" value="Genomic_DNA"/>
</dbReference>
<gene>
    <name evidence="3" type="ORF">ABS766_12270</name>
</gene>
<evidence type="ECO:0000313" key="4">
    <source>
        <dbReference type="Proteomes" id="UP001629156"/>
    </source>
</evidence>
<organism evidence="3 4">
    <name type="scientific">Flavobacterium rhizosphaerae</name>
    <dbReference type="NCBI Taxonomy" id="3163298"/>
    <lineage>
        <taxon>Bacteria</taxon>
        <taxon>Pseudomonadati</taxon>
        <taxon>Bacteroidota</taxon>
        <taxon>Flavobacteriia</taxon>
        <taxon>Flavobacteriales</taxon>
        <taxon>Flavobacteriaceae</taxon>
        <taxon>Flavobacterium</taxon>
    </lineage>
</organism>
<dbReference type="SUPFAM" id="SSF53756">
    <property type="entry name" value="UDP-Glycosyltransferase/glycogen phosphorylase"/>
    <property type="match status" value="1"/>
</dbReference>
<dbReference type="InterPro" id="IPR001296">
    <property type="entry name" value="Glyco_trans_1"/>
</dbReference>
<dbReference type="Gene3D" id="3.40.50.2000">
    <property type="entry name" value="Glycogen Phosphorylase B"/>
    <property type="match status" value="2"/>
</dbReference>
<keyword evidence="4" id="KW-1185">Reference proteome</keyword>
<comment type="caution">
    <text evidence="3">The sequence shown here is derived from an EMBL/GenBank/DDBJ whole genome shotgun (WGS) entry which is preliminary data.</text>
</comment>
<reference evidence="3 4" key="1">
    <citation type="submission" date="2024-06" db="EMBL/GenBank/DDBJ databases">
        <authorList>
            <person name="Kaempfer P."/>
            <person name="Viver T."/>
        </authorList>
    </citation>
    <scope>NUCLEOTIDE SEQUENCE [LARGE SCALE GENOMIC DNA]</scope>
    <source>
        <strain evidence="3 4">ST-119</strain>
    </source>
</reference>
<dbReference type="Pfam" id="PF00534">
    <property type="entry name" value="Glycos_transf_1"/>
    <property type="match status" value="1"/>
</dbReference>
<evidence type="ECO:0000259" key="2">
    <source>
        <dbReference type="Pfam" id="PF09314"/>
    </source>
</evidence>